<reference evidence="2" key="1">
    <citation type="journal article" date="2015" name="Nature">
        <title>Complex archaea that bridge the gap between prokaryotes and eukaryotes.</title>
        <authorList>
            <person name="Spang A."/>
            <person name="Saw J.H."/>
            <person name="Jorgensen S.L."/>
            <person name="Zaremba-Niedzwiedzka K."/>
            <person name="Martijn J."/>
            <person name="Lind A.E."/>
            <person name="van Eijk R."/>
            <person name="Schleper C."/>
            <person name="Guy L."/>
            <person name="Ettema T.J."/>
        </authorList>
    </citation>
    <scope>NUCLEOTIDE SEQUENCE</scope>
</reference>
<feature type="domain" description="HNH nuclease" evidence="1">
    <location>
        <begin position="73"/>
        <end position="124"/>
    </location>
</feature>
<accession>A0A0F9G238</accession>
<comment type="caution">
    <text evidence="2">The sequence shown here is derived from an EMBL/GenBank/DDBJ whole genome shotgun (WGS) entry which is preliminary data.</text>
</comment>
<dbReference type="PANTHER" id="PTHR33877">
    <property type="entry name" value="SLL1193 PROTEIN"/>
    <property type="match status" value="1"/>
</dbReference>
<dbReference type="InterPro" id="IPR052892">
    <property type="entry name" value="NA-targeting_endonuclease"/>
</dbReference>
<gene>
    <name evidence="2" type="ORF">LCGC14_1964150</name>
</gene>
<evidence type="ECO:0000259" key="1">
    <source>
        <dbReference type="SMART" id="SM00507"/>
    </source>
</evidence>
<organism evidence="2">
    <name type="scientific">marine sediment metagenome</name>
    <dbReference type="NCBI Taxonomy" id="412755"/>
    <lineage>
        <taxon>unclassified sequences</taxon>
        <taxon>metagenomes</taxon>
        <taxon>ecological metagenomes</taxon>
    </lineage>
</organism>
<evidence type="ECO:0000313" key="2">
    <source>
        <dbReference type="EMBL" id="KKL84496.1"/>
    </source>
</evidence>
<dbReference type="CDD" id="cd00085">
    <property type="entry name" value="HNHc"/>
    <property type="match status" value="1"/>
</dbReference>
<dbReference type="InterPro" id="IPR029471">
    <property type="entry name" value="HNH_5"/>
</dbReference>
<name>A0A0F9G238_9ZZZZ</name>
<proteinExistence type="predicted"/>
<sequence>MYTLYIHCIYIVSPSCIRVKNFQASRHYSYREVAQAHNLSALLSLLMEYFHSEVSEEELKRERERARKLRDSQWWKQKRSKGVCHYCRKDFPPRTLTMDHLVPLARGGKSTKGNVVPACKECNTKKKQMLPIEWDEYLEMLKGQ</sequence>
<protein>
    <recommendedName>
        <fullName evidence="1">HNH nuclease domain-containing protein</fullName>
    </recommendedName>
</protein>
<dbReference type="Pfam" id="PF14279">
    <property type="entry name" value="HNH_5"/>
    <property type="match status" value="1"/>
</dbReference>
<dbReference type="Gene3D" id="1.10.30.50">
    <property type="match status" value="1"/>
</dbReference>
<dbReference type="AlphaFoldDB" id="A0A0F9G238"/>
<dbReference type="SMART" id="SM00507">
    <property type="entry name" value="HNHc"/>
    <property type="match status" value="1"/>
</dbReference>
<dbReference type="InterPro" id="IPR003615">
    <property type="entry name" value="HNH_nuc"/>
</dbReference>
<dbReference type="EMBL" id="LAZR01021680">
    <property type="protein sequence ID" value="KKL84496.1"/>
    <property type="molecule type" value="Genomic_DNA"/>
</dbReference>
<dbReference type="PANTHER" id="PTHR33877:SF1">
    <property type="entry name" value="TYPE IV METHYL-DIRECTED RESTRICTION ENZYME ECOKMCRA"/>
    <property type="match status" value="1"/>
</dbReference>